<dbReference type="AlphaFoldDB" id="A0A4R5A2F0"/>
<dbReference type="RefSeq" id="WP_132204506.1">
    <property type="nucleotide sequence ID" value="NZ_SMKY01000347.1"/>
</dbReference>
<accession>A0A4R5A2F0</accession>
<protein>
    <submittedName>
        <fullName evidence="1">Uncharacterized protein</fullName>
    </submittedName>
</protein>
<dbReference type="EMBL" id="SMKY01000347">
    <property type="protein sequence ID" value="TDD64986.1"/>
    <property type="molecule type" value="Genomic_DNA"/>
</dbReference>
<evidence type="ECO:0000313" key="2">
    <source>
        <dbReference type="Proteomes" id="UP000295578"/>
    </source>
</evidence>
<keyword evidence="2" id="KW-1185">Reference proteome</keyword>
<proteinExistence type="predicted"/>
<sequence length="205" mass="22090">MTSRPSWNVDLAAFVEKAFTPEVNTALGGMDVGPSLNSAGNGFRLARGVARATHNLGDGRVFTPTSQRAPENVVELQVHEDGGLRVFFGRLSALWTESQPHEQMIIESAAVVYTRRLLALVLAAGDESGLQGMRAAPNRDYFFTGNRYNQDTYTATTAATWAELNQASGAITRRLTGALLRTLGTEAAYMGIFSDPQSDTDATTT</sequence>
<dbReference type="Proteomes" id="UP000295578">
    <property type="component" value="Unassembled WGS sequence"/>
</dbReference>
<name>A0A4R5A2F0_9ACTN</name>
<evidence type="ECO:0000313" key="1">
    <source>
        <dbReference type="EMBL" id="TDD64986.1"/>
    </source>
</evidence>
<reference evidence="1 2" key="1">
    <citation type="submission" date="2019-03" db="EMBL/GenBank/DDBJ databases">
        <title>Draft genome sequences of novel Actinobacteria.</title>
        <authorList>
            <person name="Sahin N."/>
            <person name="Ay H."/>
            <person name="Saygin H."/>
        </authorList>
    </citation>
    <scope>NUCLEOTIDE SEQUENCE [LARGE SCALE GENOMIC DNA]</scope>
    <source>
        <strain evidence="1 2">DSM 45941</strain>
    </source>
</reference>
<dbReference type="OrthoDB" id="4314023at2"/>
<gene>
    <name evidence="1" type="ORF">E1293_40865</name>
</gene>
<organism evidence="1 2">
    <name type="scientific">Actinomadura darangshiensis</name>
    <dbReference type="NCBI Taxonomy" id="705336"/>
    <lineage>
        <taxon>Bacteria</taxon>
        <taxon>Bacillati</taxon>
        <taxon>Actinomycetota</taxon>
        <taxon>Actinomycetes</taxon>
        <taxon>Streptosporangiales</taxon>
        <taxon>Thermomonosporaceae</taxon>
        <taxon>Actinomadura</taxon>
    </lineage>
</organism>
<comment type="caution">
    <text evidence="1">The sequence shown here is derived from an EMBL/GenBank/DDBJ whole genome shotgun (WGS) entry which is preliminary data.</text>
</comment>